<dbReference type="GeneID" id="7836297"/>
<accession>Q241U0</accession>
<dbReference type="AlphaFoldDB" id="Q241U0"/>
<keyword evidence="1" id="KW-0472">Membrane</keyword>
<dbReference type="GO" id="GO:0016020">
    <property type="term" value="C:membrane"/>
    <property type="evidence" value="ECO:0007669"/>
    <property type="project" value="InterPro"/>
</dbReference>
<proteinExistence type="predicted"/>
<dbReference type="InParanoid" id="Q241U0"/>
<dbReference type="SUPFAM" id="SSF47661">
    <property type="entry name" value="t-snare proteins"/>
    <property type="match status" value="1"/>
</dbReference>
<keyword evidence="1" id="KW-1133">Transmembrane helix</keyword>
<gene>
    <name evidence="2" type="ORF">TTHERM_00629920</name>
</gene>
<evidence type="ECO:0000256" key="1">
    <source>
        <dbReference type="SAM" id="Phobius"/>
    </source>
</evidence>
<keyword evidence="3" id="KW-1185">Reference proteome</keyword>
<dbReference type="EMBL" id="GG662532">
    <property type="protein sequence ID" value="EAS02480.2"/>
    <property type="molecule type" value="Genomic_DNA"/>
</dbReference>
<dbReference type="HOGENOM" id="CLU_1535559_0_0_1"/>
<name>Q241U0_TETTS</name>
<evidence type="ECO:0000313" key="3">
    <source>
        <dbReference type="Proteomes" id="UP000009168"/>
    </source>
</evidence>
<sequence length="231" mass="27109">MDQNVVNFDKQLDNCTQVITTIKQLTLQRNQAIQQKNNQPIMKIEYDLRQNIDNMKQQIPKLQQSCDDICRNNNKYKITKQESEKRMNQFQNLKNQFIQSEQAAFAVKRKIEIVANQEKLFQGRTNDVEMQDMSSYEIQQHRSALQQKENQAIDSANDLVESLISKQKQVGQMIVDSTDPLEHINKRADQVNQKMQTMSSRFEDLLRTTSNNTLWIIIIINIFILVFLISL</sequence>
<dbReference type="FunCoup" id="Q241U0">
    <property type="interactions" value="11"/>
</dbReference>
<reference evidence="3" key="1">
    <citation type="journal article" date="2006" name="PLoS Biol.">
        <title>Macronuclear genome sequence of the ciliate Tetrahymena thermophila, a model eukaryote.</title>
        <authorList>
            <person name="Eisen J.A."/>
            <person name="Coyne R.S."/>
            <person name="Wu M."/>
            <person name="Wu D."/>
            <person name="Thiagarajan M."/>
            <person name="Wortman J.R."/>
            <person name="Badger J.H."/>
            <person name="Ren Q."/>
            <person name="Amedeo P."/>
            <person name="Jones K.M."/>
            <person name="Tallon L.J."/>
            <person name="Delcher A.L."/>
            <person name="Salzberg S.L."/>
            <person name="Silva J.C."/>
            <person name="Haas B.J."/>
            <person name="Majoros W.H."/>
            <person name="Farzad M."/>
            <person name="Carlton J.M."/>
            <person name="Smith R.K. Jr."/>
            <person name="Garg J."/>
            <person name="Pearlman R.E."/>
            <person name="Karrer K.M."/>
            <person name="Sun L."/>
            <person name="Manning G."/>
            <person name="Elde N.C."/>
            <person name="Turkewitz A.P."/>
            <person name="Asai D.J."/>
            <person name="Wilkes D.E."/>
            <person name="Wang Y."/>
            <person name="Cai H."/>
            <person name="Collins K."/>
            <person name="Stewart B.A."/>
            <person name="Lee S.R."/>
            <person name="Wilamowska K."/>
            <person name="Weinberg Z."/>
            <person name="Ruzzo W.L."/>
            <person name="Wloga D."/>
            <person name="Gaertig J."/>
            <person name="Frankel J."/>
            <person name="Tsao C.-C."/>
            <person name="Gorovsky M.A."/>
            <person name="Keeling P.J."/>
            <person name="Waller R.F."/>
            <person name="Patron N.J."/>
            <person name="Cherry J.M."/>
            <person name="Stover N.A."/>
            <person name="Krieger C.J."/>
            <person name="del Toro C."/>
            <person name="Ryder H.F."/>
            <person name="Williamson S.C."/>
            <person name="Barbeau R.A."/>
            <person name="Hamilton E.P."/>
            <person name="Orias E."/>
        </authorList>
    </citation>
    <scope>NUCLEOTIDE SEQUENCE [LARGE SCALE GENOMIC DNA]</scope>
    <source>
        <strain evidence="3">SB210</strain>
    </source>
</reference>
<dbReference type="KEGG" id="tet:TTHERM_00629920"/>
<dbReference type="GO" id="GO:0016192">
    <property type="term" value="P:vesicle-mediated transport"/>
    <property type="evidence" value="ECO:0007669"/>
    <property type="project" value="InterPro"/>
</dbReference>
<dbReference type="Proteomes" id="UP000009168">
    <property type="component" value="Unassembled WGS sequence"/>
</dbReference>
<evidence type="ECO:0000313" key="2">
    <source>
        <dbReference type="EMBL" id="EAS02480.2"/>
    </source>
</evidence>
<protein>
    <submittedName>
        <fullName evidence="2">Syntaxin 6, amine-terminal protein</fullName>
    </submittedName>
</protein>
<feature type="transmembrane region" description="Helical" evidence="1">
    <location>
        <begin position="213"/>
        <end position="230"/>
    </location>
</feature>
<dbReference type="InterPro" id="IPR010989">
    <property type="entry name" value="SNARE"/>
</dbReference>
<dbReference type="RefSeq" id="XP_001022725.2">
    <property type="nucleotide sequence ID" value="XM_001022725.2"/>
</dbReference>
<dbReference type="STRING" id="312017.Q241U0"/>
<organism evidence="2 3">
    <name type="scientific">Tetrahymena thermophila (strain SB210)</name>
    <dbReference type="NCBI Taxonomy" id="312017"/>
    <lineage>
        <taxon>Eukaryota</taxon>
        <taxon>Sar</taxon>
        <taxon>Alveolata</taxon>
        <taxon>Ciliophora</taxon>
        <taxon>Intramacronucleata</taxon>
        <taxon>Oligohymenophorea</taxon>
        <taxon>Hymenostomatida</taxon>
        <taxon>Tetrahymenina</taxon>
        <taxon>Tetrahymenidae</taxon>
        <taxon>Tetrahymena</taxon>
    </lineage>
</organism>
<keyword evidence="1" id="KW-0812">Transmembrane</keyword>